<comment type="similarity">
    <text evidence="1">Belongs to the leucine-binding protein family.</text>
</comment>
<gene>
    <name evidence="5" type="ORF">Aple_022670</name>
</gene>
<dbReference type="EMBL" id="BLAF01000011">
    <property type="protein sequence ID" value="GES19371.1"/>
    <property type="molecule type" value="Genomic_DNA"/>
</dbReference>
<dbReference type="SUPFAM" id="SSF53822">
    <property type="entry name" value="Periplasmic binding protein-like I"/>
    <property type="match status" value="1"/>
</dbReference>
<dbReference type="Gene3D" id="3.40.50.2300">
    <property type="match status" value="2"/>
</dbReference>
<evidence type="ECO:0000256" key="2">
    <source>
        <dbReference type="ARBA" id="ARBA00022729"/>
    </source>
</evidence>
<evidence type="ECO:0000256" key="3">
    <source>
        <dbReference type="SAM" id="SignalP"/>
    </source>
</evidence>
<dbReference type="InterPro" id="IPR028082">
    <property type="entry name" value="Peripla_BP_I"/>
</dbReference>
<name>A0A5M3XI59_9ACTN</name>
<protein>
    <recommendedName>
        <fullName evidence="4">Leucine-binding protein domain-containing protein</fullName>
    </recommendedName>
</protein>
<accession>A0A5M3XI59</accession>
<dbReference type="AlphaFoldDB" id="A0A5M3XI59"/>
<feature type="domain" description="Leucine-binding protein" evidence="4">
    <location>
        <begin position="45"/>
        <end position="396"/>
    </location>
</feature>
<dbReference type="OrthoDB" id="7337537at2"/>
<sequence>MRTSKFAVLFSAALLAVTVSACGGSDSGSDAGSSAAGSGPSTYVITSLTDFSGPFAARGPAVEATRQVVIDWFNEDQGKKLGVKLEQKTYDDGYDQAKAAQLAPKVLGEEKGIGILFSGAPTLQGLGQRLLSSGIPAVNAGPPYSFNKGEGNVFSPVGDIGSAWSTGIREKLGTWKGSGPMRVALVSFDGASGQDFVKSAVETLAGTNAEVVLKEFIPVTANDVGVNIERVVGSEPDLVVLGTTDVLQPLLLDGLKQRKFDMTKVMLSQHEGLSYMTQLGVSPDVLEGVWEVTTLNYANEQSEAYQIFKKAMDSGKYKDLEWSTPNLLNFSGTMTLVKAIGRAAEKHNGKIGNAEVLAELNAGTFDGMGLQGEIRFDPADRRIGATTAFLYRYEGGKVVPVTNDIPLVKLP</sequence>
<feature type="chain" id="PRO_5024441549" description="Leucine-binding protein domain-containing protein" evidence="3">
    <location>
        <begin position="22"/>
        <end position="411"/>
    </location>
</feature>
<dbReference type="InterPro" id="IPR028081">
    <property type="entry name" value="Leu-bd"/>
</dbReference>
<proteinExistence type="inferred from homology"/>
<evidence type="ECO:0000259" key="4">
    <source>
        <dbReference type="Pfam" id="PF13458"/>
    </source>
</evidence>
<keyword evidence="6" id="KW-1185">Reference proteome</keyword>
<organism evidence="5 6">
    <name type="scientific">Acrocarpospora pleiomorpha</name>
    <dbReference type="NCBI Taxonomy" id="90975"/>
    <lineage>
        <taxon>Bacteria</taxon>
        <taxon>Bacillati</taxon>
        <taxon>Actinomycetota</taxon>
        <taxon>Actinomycetes</taxon>
        <taxon>Streptosporangiales</taxon>
        <taxon>Streptosporangiaceae</taxon>
        <taxon>Acrocarpospora</taxon>
    </lineage>
</organism>
<dbReference type="Pfam" id="PF13458">
    <property type="entry name" value="Peripla_BP_6"/>
    <property type="match status" value="1"/>
</dbReference>
<reference evidence="5 6" key="1">
    <citation type="submission" date="2019-10" db="EMBL/GenBank/DDBJ databases">
        <title>Whole genome shotgun sequence of Acrocarpospora pleiomorpha NBRC 16267.</title>
        <authorList>
            <person name="Ichikawa N."/>
            <person name="Kimura A."/>
            <person name="Kitahashi Y."/>
            <person name="Komaki H."/>
            <person name="Oguchi A."/>
        </authorList>
    </citation>
    <scope>NUCLEOTIDE SEQUENCE [LARGE SCALE GENOMIC DNA]</scope>
    <source>
        <strain evidence="5 6">NBRC 16267</strain>
    </source>
</reference>
<dbReference type="InterPro" id="IPR051010">
    <property type="entry name" value="BCAA_transport"/>
</dbReference>
<evidence type="ECO:0000313" key="5">
    <source>
        <dbReference type="EMBL" id="GES19371.1"/>
    </source>
</evidence>
<feature type="signal peptide" evidence="3">
    <location>
        <begin position="1"/>
        <end position="21"/>
    </location>
</feature>
<evidence type="ECO:0000313" key="6">
    <source>
        <dbReference type="Proteomes" id="UP000377595"/>
    </source>
</evidence>
<dbReference type="Proteomes" id="UP000377595">
    <property type="component" value="Unassembled WGS sequence"/>
</dbReference>
<dbReference type="PANTHER" id="PTHR30483">
    <property type="entry name" value="LEUCINE-SPECIFIC-BINDING PROTEIN"/>
    <property type="match status" value="1"/>
</dbReference>
<evidence type="ECO:0000256" key="1">
    <source>
        <dbReference type="ARBA" id="ARBA00010062"/>
    </source>
</evidence>
<comment type="caution">
    <text evidence="5">The sequence shown here is derived from an EMBL/GenBank/DDBJ whole genome shotgun (WGS) entry which is preliminary data.</text>
</comment>
<dbReference type="PANTHER" id="PTHR30483:SF38">
    <property type="entry name" value="BLR7848 PROTEIN"/>
    <property type="match status" value="1"/>
</dbReference>
<dbReference type="PROSITE" id="PS51257">
    <property type="entry name" value="PROKAR_LIPOPROTEIN"/>
    <property type="match status" value="1"/>
</dbReference>
<keyword evidence="2 3" id="KW-0732">Signal</keyword>